<accession>A0A0K0N7C8</accession>
<evidence type="ECO:0000256" key="1">
    <source>
        <dbReference type="SAM" id="Coils"/>
    </source>
</evidence>
<feature type="coiled-coil region" evidence="1">
    <location>
        <begin position="80"/>
        <end position="114"/>
    </location>
</feature>
<sequence>MLSAELKLNNRVIGTFEARRLPYTDASGLPTYSCHTKVEAPEGRGTLIGASRVVEGHDPTRDDAWKLVHKALSWQADAVLAQTRKELLETQEKARDWNQRRITAEDERDLLQAELDKTLKYRFYGQVDRLFNRLVELYLGR</sequence>
<proteinExistence type="predicted"/>
<dbReference type="Proteomes" id="UP000221359">
    <property type="component" value="Segment"/>
</dbReference>
<organism evidence="2 3">
    <name type="scientific">Gordonia phage GMA2</name>
    <dbReference type="NCBI Taxonomy" id="1647283"/>
    <lineage>
        <taxon>Viruses</taxon>
        <taxon>Duplodnaviria</taxon>
        <taxon>Heunggongvirae</taxon>
        <taxon>Uroviricota</taxon>
        <taxon>Caudoviricetes</taxon>
        <taxon>Gimaduovirus</taxon>
        <taxon>Gimaduovirus GMA2</taxon>
    </lineage>
</organism>
<gene>
    <name evidence="2" type="ORF">GMA2_114</name>
</gene>
<protein>
    <submittedName>
        <fullName evidence="2">Uncharacterized protein</fullName>
    </submittedName>
</protein>
<name>A0A0K0N7C8_9CAUD</name>
<keyword evidence="3" id="KW-1185">Reference proteome</keyword>
<keyword evidence="1" id="KW-0175">Coiled coil</keyword>
<reference evidence="2 3" key="1">
    <citation type="journal article" date="2015" name="PLoS ONE">
        <title>Lysis to Kill: Evaluation of the Lytic Abilities, and Genomics of Nine Bacteriophages Infective for Gordonia spp. and Their Potential Use in Activated Sludge Foam Biocontrol.</title>
        <authorList>
            <person name="Dyson Z.A."/>
            <person name="Tucci J."/>
            <person name="Seviour R.J."/>
            <person name="Petrovski S."/>
        </authorList>
    </citation>
    <scope>NUCLEOTIDE SEQUENCE [LARGE SCALE GENOMIC DNA]</scope>
</reference>
<dbReference type="EMBL" id="KR063281">
    <property type="protein sequence ID" value="AKJ72652.1"/>
    <property type="molecule type" value="Genomic_DNA"/>
</dbReference>
<evidence type="ECO:0000313" key="2">
    <source>
        <dbReference type="EMBL" id="AKJ72652.1"/>
    </source>
</evidence>
<evidence type="ECO:0000313" key="3">
    <source>
        <dbReference type="Proteomes" id="UP000221359"/>
    </source>
</evidence>